<sequence length="113" mass="13104">MMKKLFYCISILGVFFFSLYFWYHLSFSNVTEFINDTNRSLIYETNNQTEKQTSSGIVNLHPHTNSDLWKSKTSEKNNVTNIPKDTRKSEELEKCPDSSPLLVGPLRIEFSTA</sequence>
<name>A0ACC2GBM5_DALPE</name>
<dbReference type="EMBL" id="CM055742">
    <property type="protein sequence ID" value="KAJ8000993.1"/>
    <property type="molecule type" value="Genomic_DNA"/>
</dbReference>
<protein>
    <submittedName>
        <fullName evidence="1">Uncharacterized protein</fullName>
    </submittedName>
</protein>
<reference evidence="1" key="1">
    <citation type="submission" date="2021-05" db="EMBL/GenBank/DDBJ databases">
        <authorList>
            <person name="Pan Q."/>
            <person name="Jouanno E."/>
            <person name="Zahm M."/>
            <person name="Klopp C."/>
            <person name="Cabau C."/>
            <person name="Louis A."/>
            <person name="Berthelot C."/>
            <person name="Parey E."/>
            <person name="Roest Crollius H."/>
            <person name="Montfort J."/>
            <person name="Robinson-Rechavi M."/>
            <person name="Bouchez O."/>
            <person name="Lampietro C."/>
            <person name="Lopez Roques C."/>
            <person name="Donnadieu C."/>
            <person name="Postlethwait J."/>
            <person name="Bobe J."/>
            <person name="Dillon D."/>
            <person name="Chandos A."/>
            <person name="von Hippel F."/>
            <person name="Guiguen Y."/>
        </authorList>
    </citation>
    <scope>NUCLEOTIDE SEQUENCE</scope>
    <source>
        <strain evidence="1">YG-Jan2019</strain>
    </source>
</reference>
<comment type="caution">
    <text evidence="1">The sequence shown here is derived from an EMBL/GenBank/DDBJ whole genome shotgun (WGS) entry which is preliminary data.</text>
</comment>
<accession>A0ACC2GBM5</accession>
<organism evidence="1 2">
    <name type="scientific">Dallia pectoralis</name>
    <name type="common">Alaska blackfish</name>
    <dbReference type="NCBI Taxonomy" id="75939"/>
    <lineage>
        <taxon>Eukaryota</taxon>
        <taxon>Metazoa</taxon>
        <taxon>Chordata</taxon>
        <taxon>Craniata</taxon>
        <taxon>Vertebrata</taxon>
        <taxon>Euteleostomi</taxon>
        <taxon>Actinopterygii</taxon>
        <taxon>Neopterygii</taxon>
        <taxon>Teleostei</taxon>
        <taxon>Protacanthopterygii</taxon>
        <taxon>Esociformes</taxon>
        <taxon>Umbridae</taxon>
        <taxon>Dallia</taxon>
    </lineage>
</organism>
<gene>
    <name evidence="1" type="ORF">DPEC_G00186200</name>
</gene>
<dbReference type="Proteomes" id="UP001157502">
    <property type="component" value="Chromosome 15"/>
</dbReference>
<evidence type="ECO:0000313" key="1">
    <source>
        <dbReference type="EMBL" id="KAJ8000993.1"/>
    </source>
</evidence>
<keyword evidence="2" id="KW-1185">Reference proteome</keyword>
<evidence type="ECO:0000313" key="2">
    <source>
        <dbReference type="Proteomes" id="UP001157502"/>
    </source>
</evidence>
<proteinExistence type="predicted"/>
<feature type="non-terminal residue" evidence="1">
    <location>
        <position position="113"/>
    </location>
</feature>